<evidence type="ECO:0000313" key="3">
    <source>
        <dbReference type="Proteomes" id="UP000006671"/>
    </source>
</evidence>
<proteinExistence type="predicted"/>
<keyword evidence="3" id="KW-1185">Reference proteome</keyword>
<sequence length="243" mass="27485">MKELGIYKKCSSLKKEQLIEKIKEYYQEELENNDHRKIVSTTTSNITTTTTTSNSAIAANIESSLRKMVTVDKPIIIIKSTTAPGSDDDDENENEDASDGSVDIEEVMEKKRKYTPTKKEKCKSEYISPTKKEKLENSSSVKREIVEIVEDSDDDILNSSIFDNLGIVTPPRAKAESRIASSSQDLSPPRASTPKITSRPIELPTSPPKSEEKRKRRFISKCPARIEQRIERALLQKYVFQIV</sequence>
<dbReference type="Proteomes" id="UP000006671">
    <property type="component" value="Unassembled WGS sequence"/>
</dbReference>
<feature type="region of interest" description="Disordered" evidence="1">
    <location>
        <begin position="80"/>
        <end position="125"/>
    </location>
</feature>
<evidence type="ECO:0000313" key="2">
    <source>
        <dbReference type="EMBL" id="EFC48133.1"/>
    </source>
</evidence>
<gene>
    <name evidence="2" type="ORF">NAEGRDRAFT_63850</name>
</gene>
<accession>D2V4N2</accession>
<evidence type="ECO:0000256" key="1">
    <source>
        <dbReference type="SAM" id="MobiDB-lite"/>
    </source>
</evidence>
<feature type="region of interest" description="Disordered" evidence="1">
    <location>
        <begin position="172"/>
        <end position="218"/>
    </location>
</feature>
<dbReference type="AlphaFoldDB" id="D2V4N2"/>
<reference evidence="2 3" key="1">
    <citation type="journal article" date="2010" name="Cell">
        <title>The genome of Naegleria gruberi illuminates early eukaryotic versatility.</title>
        <authorList>
            <person name="Fritz-Laylin L.K."/>
            <person name="Prochnik S.E."/>
            <person name="Ginger M.L."/>
            <person name="Dacks J.B."/>
            <person name="Carpenter M.L."/>
            <person name="Field M.C."/>
            <person name="Kuo A."/>
            <person name="Paredez A."/>
            <person name="Chapman J."/>
            <person name="Pham J."/>
            <person name="Shu S."/>
            <person name="Neupane R."/>
            <person name="Cipriano M."/>
            <person name="Mancuso J."/>
            <person name="Tu H."/>
            <person name="Salamov A."/>
            <person name="Lindquist E."/>
            <person name="Shapiro H."/>
            <person name="Lucas S."/>
            <person name="Grigoriev I.V."/>
            <person name="Cande W.Z."/>
            <person name="Fulton C."/>
            <person name="Rokhsar D.S."/>
            <person name="Dawson S.C."/>
        </authorList>
    </citation>
    <scope>NUCLEOTIDE SEQUENCE [LARGE SCALE GENOMIC DNA]</scope>
    <source>
        <strain evidence="2 3">NEG-M</strain>
    </source>
</reference>
<name>D2V4N2_NAEGR</name>
<dbReference type="KEGG" id="ngr:NAEGRDRAFT_63850"/>
<dbReference type="RefSeq" id="XP_002680877.1">
    <property type="nucleotide sequence ID" value="XM_002680831.1"/>
</dbReference>
<organism evidence="3">
    <name type="scientific">Naegleria gruberi</name>
    <name type="common">Amoeba</name>
    <dbReference type="NCBI Taxonomy" id="5762"/>
    <lineage>
        <taxon>Eukaryota</taxon>
        <taxon>Discoba</taxon>
        <taxon>Heterolobosea</taxon>
        <taxon>Tetramitia</taxon>
        <taxon>Eutetramitia</taxon>
        <taxon>Vahlkampfiidae</taxon>
        <taxon>Naegleria</taxon>
    </lineage>
</organism>
<protein>
    <submittedName>
        <fullName evidence="2">Predicted protein</fullName>
    </submittedName>
</protein>
<dbReference type="InParanoid" id="D2V4N2"/>
<dbReference type="GeneID" id="8848774"/>
<dbReference type="VEuPathDB" id="AmoebaDB:NAEGRDRAFT_63850"/>
<dbReference type="EMBL" id="GG738852">
    <property type="protein sequence ID" value="EFC48133.1"/>
    <property type="molecule type" value="Genomic_DNA"/>
</dbReference>
<feature type="compositionally biased region" description="Acidic residues" evidence="1">
    <location>
        <begin position="86"/>
        <end position="106"/>
    </location>
</feature>